<evidence type="ECO:0000256" key="4">
    <source>
        <dbReference type="ARBA" id="ARBA00022452"/>
    </source>
</evidence>
<evidence type="ECO:0000256" key="14">
    <source>
        <dbReference type="ARBA" id="ARBA00023288"/>
    </source>
</evidence>
<comment type="similarity">
    <text evidence="2">Belongs to the BexD/CtrA/VexA family.</text>
</comment>
<dbReference type="Pfam" id="PF22461">
    <property type="entry name" value="SLBB_2"/>
    <property type="match status" value="1"/>
</dbReference>
<dbReference type="Gene3D" id="3.10.560.10">
    <property type="entry name" value="Outer membrane lipoprotein wza domain like"/>
    <property type="match status" value="1"/>
</dbReference>
<dbReference type="PROSITE" id="PS51257">
    <property type="entry name" value="PROKAR_LIPOPROTEIN"/>
    <property type="match status" value="1"/>
</dbReference>
<keyword evidence="12" id="KW-0564">Palmitate</keyword>
<name>A0AAJ6BJF4_9CAUL</name>
<dbReference type="GO" id="GO:0046930">
    <property type="term" value="C:pore complex"/>
    <property type="evidence" value="ECO:0007669"/>
    <property type="project" value="UniProtKB-KW"/>
</dbReference>
<evidence type="ECO:0000259" key="16">
    <source>
        <dbReference type="Pfam" id="PF02563"/>
    </source>
</evidence>
<sequence length="233" mass="24876">MAVWRTIAIALVLFSAACASGGGVRGQAQPYDFAPWGQDDYQYRLAAGDALRLGFLVEDGLNADVVLGPDGQGVFPVIGPVPVGGLTVRDASQRLTETYAGVLRNPQVQISVTTYGASQLYVGGEVKTPGVVQIRGEMNTAQAIFAAGGFAETAGTGKVVVLRRVADGRLASRIVDAKALLNSDPQQDFLLHPGDLIFVPRSAIAEVNLFVRQYLNGILPFNFGFSYDLNRFR</sequence>
<protein>
    <submittedName>
        <fullName evidence="18">Polysaccharide export protein</fullName>
    </submittedName>
</protein>
<evidence type="ECO:0000256" key="15">
    <source>
        <dbReference type="SAM" id="SignalP"/>
    </source>
</evidence>
<dbReference type="Pfam" id="PF02563">
    <property type="entry name" value="Poly_export"/>
    <property type="match status" value="1"/>
</dbReference>
<gene>
    <name evidence="18" type="ORF">P0Y50_12325</name>
</gene>
<evidence type="ECO:0000256" key="10">
    <source>
        <dbReference type="ARBA" id="ARBA00023114"/>
    </source>
</evidence>
<evidence type="ECO:0000256" key="13">
    <source>
        <dbReference type="ARBA" id="ARBA00023237"/>
    </source>
</evidence>
<keyword evidence="8" id="KW-0625">Polysaccharide transport</keyword>
<keyword evidence="11" id="KW-0472">Membrane</keyword>
<feature type="chain" id="PRO_5042539294" evidence="15">
    <location>
        <begin position="20"/>
        <end position="233"/>
    </location>
</feature>
<evidence type="ECO:0000256" key="11">
    <source>
        <dbReference type="ARBA" id="ARBA00023136"/>
    </source>
</evidence>
<evidence type="ECO:0000259" key="17">
    <source>
        <dbReference type="Pfam" id="PF22461"/>
    </source>
</evidence>
<keyword evidence="5" id="KW-0762">Sugar transport</keyword>
<proteinExistence type="inferred from homology"/>
<dbReference type="GO" id="GO:0009279">
    <property type="term" value="C:cell outer membrane"/>
    <property type="evidence" value="ECO:0007669"/>
    <property type="project" value="UniProtKB-SubCell"/>
</dbReference>
<keyword evidence="4" id="KW-1134">Transmembrane beta strand</keyword>
<feature type="domain" description="Polysaccharide export protein N-terminal" evidence="16">
    <location>
        <begin position="39"/>
        <end position="113"/>
    </location>
</feature>
<keyword evidence="13" id="KW-0998">Cell outer membrane</keyword>
<dbReference type="GO" id="GO:0015159">
    <property type="term" value="F:polysaccharide transmembrane transporter activity"/>
    <property type="evidence" value="ECO:0007669"/>
    <property type="project" value="InterPro"/>
</dbReference>
<accession>A0AAJ6BJF4</accession>
<evidence type="ECO:0000256" key="2">
    <source>
        <dbReference type="ARBA" id="ARBA00009450"/>
    </source>
</evidence>
<evidence type="ECO:0000256" key="12">
    <source>
        <dbReference type="ARBA" id="ARBA00023139"/>
    </source>
</evidence>
<evidence type="ECO:0000256" key="6">
    <source>
        <dbReference type="ARBA" id="ARBA00022692"/>
    </source>
</evidence>
<dbReference type="InterPro" id="IPR003715">
    <property type="entry name" value="Poly_export_N"/>
</dbReference>
<dbReference type="PANTHER" id="PTHR33619">
    <property type="entry name" value="POLYSACCHARIDE EXPORT PROTEIN GFCE-RELATED"/>
    <property type="match status" value="1"/>
</dbReference>
<dbReference type="GO" id="GO:0015288">
    <property type="term" value="F:porin activity"/>
    <property type="evidence" value="ECO:0007669"/>
    <property type="project" value="UniProtKB-KW"/>
</dbReference>
<feature type="signal peptide" evidence="15">
    <location>
        <begin position="1"/>
        <end position="19"/>
    </location>
</feature>
<comment type="subcellular location">
    <subcellularLocation>
        <location evidence="1">Cell outer membrane</location>
        <topology evidence="1">Multi-pass membrane protein</topology>
    </subcellularLocation>
</comment>
<keyword evidence="3" id="KW-0813">Transport</keyword>
<keyword evidence="6" id="KW-0812">Transmembrane</keyword>
<keyword evidence="9" id="KW-0406">Ion transport</keyword>
<dbReference type="AlphaFoldDB" id="A0AAJ6BJF4"/>
<dbReference type="InterPro" id="IPR054765">
    <property type="entry name" value="SLBB_dom"/>
</dbReference>
<dbReference type="PANTHER" id="PTHR33619:SF3">
    <property type="entry name" value="POLYSACCHARIDE EXPORT PROTEIN GFCE-RELATED"/>
    <property type="match status" value="1"/>
</dbReference>
<evidence type="ECO:0000256" key="7">
    <source>
        <dbReference type="ARBA" id="ARBA00022729"/>
    </source>
</evidence>
<keyword evidence="10" id="KW-0626">Porin</keyword>
<reference evidence="18" key="1">
    <citation type="submission" date="2023-03" db="EMBL/GenBank/DDBJ databases">
        <title>Andean soil-derived lignocellulolytic bacterial consortium as a source of novel taxa and putative plastic-active enzymes.</title>
        <authorList>
            <person name="Diaz-Garcia L."/>
            <person name="Chuvochina M."/>
            <person name="Feuerriegel G."/>
            <person name="Bunk B."/>
            <person name="Sproer C."/>
            <person name="Streit W.R."/>
            <person name="Rodriguez L.M."/>
            <person name="Overmann J."/>
            <person name="Jimenez D.J."/>
        </authorList>
    </citation>
    <scope>NUCLEOTIDE SEQUENCE</scope>
    <source>
        <strain evidence="18">MAG 833</strain>
    </source>
</reference>
<organism evidence="18 19">
    <name type="scientific">Candidatus Brevundimonas colombiensis</name>
    <dbReference type="NCBI Taxonomy" id="3121376"/>
    <lineage>
        <taxon>Bacteria</taxon>
        <taxon>Pseudomonadati</taxon>
        <taxon>Pseudomonadota</taxon>
        <taxon>Alphaproteobacteria</taxon>
        <taxon>Caulobacterales</taxon>
        <taxon>Caulobacteraceae</taxon>
        <taxon>Brevundimonas</taxon>
    </lineage>
</organism>
<dbReference type="GO" id="GO:0006811">
    <property type="term" value="P:monoatomic ion transport"/>
    <property type="evidence" value="ECO:0007669"/>
    <property type="project" value="UniProtKB-KW"/>
</dbReference>
<keyword evidence="7 15" id="KW-0732">Signal</keyword>
<evidence type="ECO:0000256" key="8">
    <source>
        <dbReference type="ARBA" id="ARBA00023047"/>
    </source>
</evidence>
<evidence type="ECO:0000313" key="19">
    <source>
        <dbReference type="Proteomes" id="UP001213664"/>
    </source>
</evidence>
<dbReference type="Proteomes" id="UP001213664">
    <property type="component" value="Chromosome"/>
</dbReference>
<evidence type="ECO:0000256" key="3">
    <source>
        <dbReference type="ARBA" id="ARBA00022448"/>
    </source>
</evidence>
<feature type="domain" description="SLBB" evidence="17">
    <location>
        <begin position="119"/>
        <end position="199"/>
    </location>
</feature>
<evidence type="ECO:0000256" key="1">
    <source>
        <dbReference type="ARBA" id="ARBA00004571"/>
    </source>
</evidence>
<evidence type="ECO:0000313" key="18">
    <source>
        <dbReference type="EMBL" id="WEK39318.1"/>
    </source>
</evidence>
<evidence type="ECO:0000256" key="5">
    <source>
        <dbReference type="ARBA" id="ARBA00022597"/>
    </source>
</evidence>
<evidence type="ECO:0000256" key="9">
    <source>
        <dbReference type="ARBA" id="ARBA00023065"/>
    </source>
</evidence>
<keyword evidence="14" id="KW-0449">Lipoprotein</keyword>
<dbReference type="InterPro" id="IPR049712">
    <property type="entry name" value="Poly_export"/>
</dbReference>
<dbReference type="EMBL" id="CP119326">
    <property type="protein sequence ID" value="WEK39318.1"/>
    <property type="molecule type" value="Genomic_DNA"/>
</dbReference>